<dbReference type="InterPro" id="IPR029063">
    <property type="entry name" value="SAM-dependent_MTases_sf"/>
</dbReference>
<keyword evidence="3" id="KW-0808">Transferase</keyword>
<accession>A0A1G2QBN5</accession>
<protein>
    <recommendedName>
        <fullName evidence="4">Methyltransferase type 11 domain-containing protein</fullName>
    </recommendedName>
</protein>
<comment type="similarity">
    <text evidence="1">Belongs to the methyltransferase superfamily.</text>
</comment>
<evidence type="ECO:0000259" key="4">
    <source>
        <dbReference type="Pfam" id="PF08241"/>
    </source>
</evidence>
<evidence type="ECO:0000313" key="6">
    <source>
        <dbReference type="Proteomes" id="UP000176494"/>
    </source>
</evidence>
<gene>
    <name evidence="5" type="ORF">A2114_00660</name>
</gene>
<dbReference type="InterPro" id="IPR013216">
    <property type="entry name" value="Methyltransf_11"/>
</dbReference>
<proteinExistence type="inferred from homology"/>
<keyword evidence="2" id="KW-0489">Methyltransferase</keyword>
<dbReference type="CDD" id="cd02440">
    <property type="entry name" value="AdoMet_MTases"/>
    <property type="match status" value="1"/>
</dbReference>
<dbReference type="PANTHER" id="PTHR44942:SF4">
    <property type="entry name" value="METHYLTRANSFERASE TYPE 11 DOMAIN-CONTAINING PROTEIN"/>
    <property type="match status" value="1"/>
</dbReference>
<evidence type="ECO:0000313" key="5">
    <source>
        <dbReference type="EMBL" id="OHA57402.1"/>
    </source>
</evidence>
<dbReference type="AlphaFoldDB" id="A0A1G2QBN5"/>
<dbReference type="InterPro" id="IPR051052">
    <property type="entry name" value="Diverse_substrate_MTase"/>
</dbReference>
<reference evidence="5 6" key="1">
    <citation type="journal article" date="2016" name="Nat. Commun.">
        <title>Thousands of microbial genomes shed light on interconnected biogeochemical processes in an aquifer system.</title>
        <authorList>
            <person name="Anantharaman K."/>
            <person name="Brown C.T."/>
            <person name="Hug L.A."/>
            <person name="Sharon I."/>
            <person name="Castelle C.J."/>
            <person name="Probst A.J."/>
            <person name="Thomas B.C."/>
            <person name="Singh A."/>
            <person name="Wilkins M.J."/>
            <person name="Karaoz U."/>
            <person name="Brodie E.L."/>
            <person name="Williams K.H."/>
            <person name="Hubbard S.S."/>
            <person name="Banfield J.F."/>
        </authorList>
    </citation>
    <scope>NUCLEOTIDE SEQUENCE [LARGE SCALE GENOMIC DNA]</scope>
</reference>
<organism evidence="5 6">
    <name type="scientific">Candidatus Vogelbacteria bacterium GWA1_51_14</name>
    <dbReference type="NCBI Taxonomy" id="1802435"/>
    <lineage>
        <taxon>Bacteria</taxon>
        <taxon>Candidatus Vogeliibacteriota</taxon>
    </lineage>
</organism>
<dbReference type="PANTHER" id="PTHR44942">
    <property type="entry name" value="METHYLTRANSF_11 DOMAIN-CONTAINING PROTEIN"/>
    <property type="match status" value="1"/>
</dbReference>
<sequence>MIKDKFGTFGANAGSYSKFRQGFPNEVFDWLKELVGDKKEVLDLGCGTGIATRQLAELGFRVTGVDLDERMIKEAQNTGGGINYVISLVNQLPFTAGQFEIITAFSAFHWFCDKDSIKEIWRVLAPDGLLFIVNKNDKSQMRKMIRDLIKKEVKQNLPSKPETYDPKRILEENEFNNVHEKVFEVIEYYSLEEAIGYTQTMSIWNLVPSGEKGRILIKIKDKLSAEFDNQVPREIEIKAVAGLK</sequence>
<dbReference type="GO" id="GO:0032259">
    <property type="term" value="P:methylation"/>
    <property type="evidence" value="ECO:0007669"/>
    <property type="project" value="UniProtKB-KW"/>
</dbReference>
<dbReference type="EMBL" id="MHTG01000014">
    <property type="protein sequence ID" value="OHA57402.1"/>
    <property type="molecule type" value="Genomic_DNA"/>
</dbReference>
<name>A0A1G2QBN5_9BACT</name>
<dbReference type="SUPFAM" id="SSF53335">
    <property type="entry name" value="S-adenosyl-L-methionine-dependent methyltransferases"/>
    <property type="match status" value="1"/>
</dbReference>
<dbReference type="STRING" id="1802435.A2114_00660"/>
<dbReference type="GO" id="GO:0008757">
    <property type="term" value="F:S-adenosylmethionine-dependent methyltransferase activity"/>
    <property type="evidence" value="ECO:0007669"/>
    <property type="project" value="InterPro"/>
</dbReference>
<evidence type="ECO:0000256" key="2">
    <source>
        <dbReference type="ARBA" id="ARBA00022603"/>
    </source>
</evidence>
<feature type="domain" description="Methyltransferase type 11" evidence="4">
    <location>
        <begin position="42"/>
        <end position="132"/>
    </location>
</feature>
<dbReference type="Gene3D" id="3.40.50.150">
    <property type="entry name" value="Vaccinia Virus protein VP39"/>
    <property type="match status" value="1"/>
</dbReference>
<evidence type="ECO:0000256" key="3">
    <source>
        <dbReference type="ARBA" id="ARBA00022679"/>
    </source>
</evidence>
<comment type="caution">
    <text evidence="5">The sequence shown here is derived from an EMBL/GenBank/DDBJ whole genome shotgun (WGS) entry which is preliminary data.</text>
</comment>
<dbReference type="Pfam" id="PF08241">
    <property type="entry name" value="Methyltransf_11"/>
    <property type="match status" value="1"/>
</dbReference>
<evidence type="ECO:0000256" key="1">
    <source>
        <dbReference type="ARBA" id="ARBA00008361"/>
    </source>
</evidence>
<dbReference type="Proteomes" id="UP000176494">
    <property type="component" value="Unassembled WGS sequence"/>
</dbReference>